<dbReference type="GO" id="GO:0000155">
    <property type="term" value="F:phosphorelay sensor kinase activity"/>
    <property type="evidence" value="ECO:0007669"/>
    <property type="project" value="InterPro"/>
</dbReference>
<dbReference type="SMART" id="SM00091">
    <property type="entry name" value="PAS"/>
    <property type="match status" value="2"/>
</dbReference>
<proteinExistence type="predicted"/>
<feature type="domain" description="PAS" evidence="7">
    <location>
        <begin position="128"/>
        <end position="201"/>
    </location>
</feature>
<dbReference type="InterPro" id="IPR003661">
    <property type="entry name" value="HisK_dim/P_dom"/>
</dbReference>
<dbReference type="AlphaFoldDB" id="A0A1G7SUQ8"/>
<dbReference type="Gene3D" id="3.30.450.20">
    <property type="entry name" value="PAS domain"/>
    <property type="match status" value="2"/>
</dbReference>
<dbReference type="PROSITE" id="PS50109">
    <property type="entry name" value="HIS_KIN"/>
    <property type="match status" value="1"/>
</dbReference>
<dbReference type="InterPro" id="IPR036097">
    <property type="entry name" value="HisK_dim/P_sf"/>
</dbReference>
<dbReference type="Gene3D" id="3.30.565.10">
    <property type="entry name" value="Histidine kinase-like ATPase, C-terminal domain"/>
    <property type="match status" value="1"/>
</dbReference>
<dbReference type="SUPFAM" id="SSF55874">
    <property type="entry name" value="ATPase domain of HSP90 chaperone/DNA topoisomerase II/histidine kinase"/>
    <property type="match status" value="1"/>
</dbReference>
<dbReference type="Pfam" id="PF02518">
    <property type="entry name" value="HATPase_c"/>
    <property type="match status" value="1"/>
</dbReference>
<dbReference type="InterPro" id="IPR005467">
    <property type="entry name" value="His_kinase_dom"/>
</dbReference>
<protein>
    <recommendedName>
        <fullName evidence="2">histidine kinase</fullName>
        <ecNumber evidence="2">2.7.13.3</ecNumber>
    </recommendedName>
</protein>
<dbReference type="CDD" id="cd00082">
    <property type="entry name" value="HisKA"/>
    <property type="match status" value="1"/>
</dbReference>
<keyword evidence="4" id="KW-0808">Transferase</keyword>
<dbReference type="SUPFAM" id="SSF47384">
    <property type="entry name" value="Homodimeric domain of signal transducing histidine kinase"/>
    <property type="match status" value="1"/>
</dbReference>
<evidence type="ECO:0000256" key="5">
    <source>
        <dbReference type="ARBA" id="ARBA00022777"/>
    </source>
</evidence>
<dbReference type="EMBL" id="FNBK01000020">
    <property type="protein sequence ID" value="SDG26708.1"/>
    <property type="molecule type" value="Genomic_DNA"/>
</dbReference>
<dbReference type="OrthoDB" id="230688at2157"/>
<evidence type="ECO:0000313" key="8">
    <source>
        <dbReference type="EMBL" id="SDG26708.1"/>
    </source>
</evidence>
<evidence type="ECO:0000259" key="6">
    <source>
        <dbReference type="PROSITE" id="PS50109"/>
    </source>
</evidence>
<feature type="domain" description="Histidine kinase" evidence="6">
    <location>
        <begin position="263"/>
        <end position="466"/>
    </location>
</feature>
<dbReference type="EC" id="2.7.13.3" evidence="2"/>
<dbReference type="PROSITE" id="PS50112">
    <property type="entry name" value="PAS"/>
    <property type="match status" value="2"/>
</dbReference>
<dbReference type="InterPro" id="IPR004358">
    <property type="entry name" value="Sig_transdc_His_kin-like_C"/>
</dbReference>
<dbReference type="PRINTS" id="PR00344">
    <property type="entry name" value="BCTRLSENSOR"/>
</dbReference>
<dbReference type="STRING" id="660518.SAMN05216218_12036"/>
<evidence type="ECO:0000313" key="9">
    <source>
        <dbReference type="Proteomes" id="UP000199076"/>
    </source>
</evidence>
<evidence type="ECO:0000256" key="4">
    <source>
        <dbReference type="ARBA" id="ARBA00022679"/>
    </source>
</evidence>
<accession>A0A1G7SUQ8</accession>
<evidence type="ECO:0000256" key="2">
    <source>
        <dbReference type="ARBA" id="ARBA00012438"/>
    </source>
</evidence>
<keyword evidence="9" id="KW-1185">Reference proteome</keyword>
<dbReference type="InterPro" id="IPR000014">
    <property type="entry name" value="PAS"/>
</dbReference>
<sequence length="472" mass="50897">MTGLDAVDGASPWQQRLLTRDLVAVCLVQDGTVVHANESLSDLLGVSAADLSGEPFLSFVADADRATVETALAAGRTTSDERREATCTVVGADGSERAVEIRGTTVEYEGDPAVMSVVLERDDRRTDAASLYRAIVENSRDIAYVYGPDGRTELVNQRVTEFTGIPVAALEGTYLLDFASVVDAETFARYADAVEGILTGDRTDTAVEIESEIGPRTVTGEHRLTPLKRDGQVEGVVGIARDVTTRKERERQLSELKQVLTRVMRHNLRNDINVIRACAELLADSADDEVRDLAEQIVEKCDSLTDTSQKATRIERAILRNGDVAETDVGDLVSEIAARTDRNHPAATVERTGPESVTAQAHDDIDLAIENLVENAVKHNDSSDPWVGIDVERDDKTVTIRVADDGPGISPEEVAILERREETALEHGSGAGLWLAATVANASGGGITVDRTDRGTEALLRLPAPDEAPERP</sequence>
<evidence type="ECO:0000256" key="3">
    <source>
        <dbReference type="ARBA" id="ARBA00022553"/>
    </source>
</evidence>
<dbReference type="SMART" id="SM00387">
    <property type="entry name" value="HATPase_c"/>
    <property type="match status" value="1"/>
</dbReference>
<dbReference type="PANTHER" id="PTHR43304">
    <property type="entry name" value="PHYTOCHROME-LIKE PROTEIN CPH1"/>
    <property type="match status" value="1"/>
</dbReference>
<dbReference type="InterPro" id="IPR013656">
    <property type="entry name" value="PAS_4"/>
</dbReference>
<dbReference type="PANTHER" id="PTHR43304:SF1">
    <property type="entry name" value="PAC DOMAIN-CONTAINING PROTEIN"/>
    <property type="match status" value="1"/>
</dbReference>
<dbReference type="Proteomes" id="UP000199076">
    <property type="component" value="Unassembled WGS sequence"/>
</dbReference>
<dbReference type="RefSeq" id="WP_092695170.1">
    <property type="nucleotide sequence ID" value="NZ_FNBK01000020.1"/>
</dbReference>
<reference evidence="9" key="1">
    <citation type="submission" date="2016-10" db="EMBL/GenBank/DDBJ databases">
        <authorList>
            <person name="Varghese N."/>
            <person name="Submissions S."/>
        </authorList>
    </citation>
    <scope>NUCLEOTIDE SEQUENCE [LARGE SCALE GENOMIC DNA]</scope>
    <source>
        <strain evidence="9">IBRC-M 10760</strain>
    </source>
</reference>
<evidence type="ECO:0000256" key="1">
    <source>
        <dbReference type="ARBA" id="ARBA00000085"/>
    </source>
</evidence>
<keyword evidence="5" id="KW-0418">Kinase</keyword>
<name>A0A1G7SUQ8_9EURY</name>
<keyword evidence="3" id="KW-0597">Phosphoprotein</keyword>
<comment type="catalytic activity">
    <reaction evidence="1">
        <text>ATP + protein L-histidine = ADP + protein N-phospho-L-histidine.</text>
        <dbReference type="EC" id="2.7.13.3"/>
    </reaction>
</comment>
<dbReference type="Gene3D" id="1.10.287.130">
    <property type="match status" value="1"/>
</dbReference>
<dbReference type="SUPFAM" id="SSF55785">
    <property type="entry name" value="PYP-like sensor domain (PAS domain)"/>
    <property type="match status" value="2"/>
</dbReference>
<evidence type="ECO:0000259" key="7">
    <source>
        <dbReference type="PROSITE" id="PS50112"/>
    </source>
</evidence>
<organism evidence="8 9">
    <name type="scientific">Halorientalis regularis</name>
    <dbReference type="NCBI Taxonomy" id="660518"/>
    <lineage>
        <taxon>Archaea</taxon>
        <taxon>Methanobacteriati</taxon>
        <taxon>Methanobacteriota</taxon>
        <taxon>Stenosarchaea group</taxon>
        <taxon>Halobacteria</taxon>
        <taxon>Halobacteriales</taxon>
        <taxon>Haloarculaceae</taxon>
        <taxon>Halorientalis</taxon>
    </lineage>
</organism>
<dbReference type="Pfam" id="PF08448">
    <property type="entry name" value="PAS_4"/>
    <property type="match status" value="2"/>
</dbReference>
<feature type="domain" description="PAS" evidence="7">
    <location>
        <begin position="30"/>
        <end position="72"/>
    </location>
</feature>
<dbReference type="CDD" id="cd00130">
    <property type="entry name" value="PAS"/>
    <property type="match status" value="1"/>
</dbReference>
<gene>
    <name evidence="8" type="ORF">SAMN05216218_12036</name>
</gene>
<dbReference type="InterPro" id="IPR052162">
    <property type="entry name" value="Sensor_kinase/Photoreceptor"/>
</dbReference>
<dbReference type="InterPro" id="IPR036890">
    <property type="entry name" value="HATPase_C_sf"/>
</dbReference>
<dbReference type="InterPro" id="IPR035965">
    <property type="entry name" value="PAS-like_dom_sf"/>
</dbReference>
<dbReference type="InterPro" id="IPR003594">
    <property type="entry name" value="HATPase_dom"/>
</dbReference>
<dbReference type="NCBIfam" id="TIGR00229">
    <property type="entry name" value="sensory_box"/>
    <property type="match status" value="2"/>
</dbReference>